<dbReference type="PANTHER" id="PTHR33993:SF2">
    <property type="entry name" value="VOC DOMAIN-CONTAINING PROTEIN"/>
    <property type="match status" value="1"/>
</dbReference>
<dbReference type="SUPFAM" id="SSF54593">
    <property type="entry name" value="Glyoxalase/Bleomycin resistance protein/Dihydroxybiphenyl dioxygenase"/>
    <property type="match status" value="1"/>
</dbReference>
<proteinExistence type="predicted"/>
<protein>
    <submittedName>
        <fullName evidence="2">Glyoxalase</fullName>
    </submittedName>
</protein>
<accession>A0A2U2BT77</accession>
<dbReference type="InterPro" id="IPR004360">
    <property type="entry name" value="Glyas_Fos-R_dOase_dom"/>
</dbReference>
<gene>
    <name evidence="2" type="ORF">DDZ18_05845</name>
</gene>
<dbReference type="AlphaFoldDB" id="A0A2U2BT77"/>
<dbReference type="Pfam" id="PF00903">
    <property type="entry name" value="Glyoxalase"/>
    <property type="match status" value="1"/>
</dbReference>
<name>A0A2U2BT77_9PROT</name>
<dbReference type="RefSeq" id="WP_109252446.1">
    <property type="nucleotide sequence ID" value="NZ_QEXV01000003.1"/>
</dbReference>
<dbReference type="Gene3D" id="3.10.180.10">
    <property type="entry name" value="2,3-Dihydroxybiphenyl 1,2-Dioxygenase, domain 1"/>
    <property type="match status" value="1"/>
</dbReference>
<dbReference type="PROSITE" id="PS51819">
    <property type="entry name" value="VOC"/>
    <property type="match status" value="1"/>
</dbReference>
<dbReference type="Proteomes" id="UP000245168">
    <property type="component" value="Unassembled WGS sequence"/>
</dbReference>
<sequence>MSGAVATFEIHTSDQAASAAFYEAAFGWSFVEHAFGDAVFWEIRTGSDAGAKGRMIKRMGPPPGEGAPVMGAIITVDVADLDAAMAAGLGAGGVEALPKFALPGVGWVGYLKDPDGNVVGLFQKDEGAA</sequence>
<feature type="domain" description="VOC" evidence="1">
    <location>
        <begin position="4"/>
        <end position="124"/>
    </location>
</feature>
<dbReference type="PANTHER" id="PTHR33993">
    <property type="entry name" value="GLYOXALASE-RELATED"/>
    <property type="match status" value="1"/>
</dbReference>
<evidence type="ECO:0000313" key="2">
    <source>
        <dbReference type="EMBL" id="PWE17215.1"/>
    </source>
</evidence>
<dbReference type="InterPro" id="IPR037523">
    <property type="entry name" value="VOC_core"/>
</dbReference>
<reference evidence="3" key="1">
    <citation type="submission" date="2018-05" db="EMBL/GenBank/DDBJ databases">
        <authorList>
            <person name="Liu B.-T."/>
        </authorList>
    </citation>
    <scope>NUCLEOTIDE SEQUENCE [LARGE SCALE GENOMIC DNA]</scope>
    <source>
        <strain evidence="3">WD6-1</strain>
    </source>
</reference>
<organism evidence="2 3">
    <name type="scientific">Marinicauda salina</name>
    <dbReference type="NCBI Taxonomy" id="2135793"/>
    <lineage>
        <taxon>Bacteria</taxon>
        <taxon>Pseudomonadati</taxon>
        <taxon>Pseudomonadota</taxon>
        <taxon>Alphaproteobacteria</taxon>
        <taxon>Maricaulales</taxon>
        <taxon>Maricaulaceae</taxon>
        <taxon>Marinicauda</taxon>
    </lineage>
</organism>
<dbReference type="InterPro" id="IPR052164">
    <property type="entry name" value="Anthracycline_SecMetBiosynth"/>
</dbReference>
<comment type="caution">
    <text evidence="2">The sequence shown here is derived from an EMBL/GenBank/DDBJ whole genome shotgun (WGS) entry which is preliminary data.</text>
</comment>
<evidence type="ECO:0000259" key="1">
    <source>
        <dbReference type="PROSITE" id="PS51819"/>
    </source>
</evidence>
<dbReference type="InterPro" id="IPR029068">
    <property type="entry name" value="Glyas_Bleomycin-R_OHBP_Dase"/>
</dbReference>
<evidence type="ECO:0000313" key="3">
    <source>
        <dbReference type="Proteomes" id="UP000245168"/>
    </source>
</evidence>
<keyword evidence="3" id="KW-1185">Reference proteome</keyword>
<dbReference type="EMBL" id="QEXV01000003">
    <property type="protein sequence ID" value="PWE17215.1"/>
    <property type="molecule type" value="Genomic_DNA"/>
</dbReference>
<dbReference type="OrthoDB" id="9793039at2"/>